<dbReference type="EMBL" id="JGYU01000001">
    <property type="protein sequence ID" value="KFI58500.1"/>
    <property type="molecule type" value="Genomic_DNA"/>
</dbReference>
<organism evidence="2 3">
    <name type="scientific">Bifidobacterium choerinum</name>
    <dbReference type="NCBI Taxonomy" id="35760"/>
    <lineage>
        <taxon>Bacteria</taxon>
        <taxon>Bacillati</taxon>
        <taxon>Actinomycetota</taxon>
        <taxon>Actinomycetes</taxon>
        <taxon>Bifidobacteriales</taxon>
        <taxon>Bifidobacteriaceae</taxon>
        <taxon>Bifidobacterium</taxon>
    </lineage>
</organism>
<keyword evidence="1" id="KW-0472">Membrane</keyword>
<name>A0A087AIA0_9BIFI</name>
<reference evidence="2 3" key="1">
    <citation type="submission" date="2014-03" db="EMBL/GenBank/DDBJ databases">
        <title>Genomics of Bifidobacteria.</title>
        <authorList>
            <person name="Ventura M."/>
            <person name="Milani C."/>
            <person name="Lugli G.A."/>
        </authorList>
    </citation>
    <scope>NUCLEOTIDE SEQUENCE [LARGE SCALE GENOMIC DNA]</scope>
    <source>
        <strain evidence="2 3">LMG 10510</strain>
    </source>
</reference>
<proteinExistence type="predicted"/>
<feature type="transmembrane region" description="Helical" evidence="1">
    <location>
        <begin position="7"/>
        <end position="26"/>
    </location>
</feature>
<keyword evidence="2" id="KW-0830">Ubiquinone</keyword>
<feature type="transmembrane region" description="Helical" evidence="1">
    <location>
        <begin position="38"/>
        <end position="58"/>
    </location>
</feature>
<evidence type="ECO:0000256" key="1">
    <source>
        <dbReference type="SAM" id="Phobius"/>
    </source>
</evidence>
<evidence type="ECO:0000313" key="2">
    <source>
        <dbReference type="EMBL" id="KFI58500.1"/>
    </source>
</evidence>
<accession>A0A087AIA0</accession>
<sequence>MKRRNAYIVSGVGAIVLFVAFLMYNAQPVPLWNWIKLSDILTIVGGLMFVVPFYSLSVRIKAQEHAPNPWVWQLLPVIGMFLMVVGLLIPNDFVSLGSLALCDVLYFLGCVGMLMIFVYPFGSVNDEILENDVDERAEDAGDTAKYPKTE</sequence>
<dbReference type="OrthoDB" id="3233774at2"/>
<keyword evidence="1" id="KW-1133">Transmembrane helix</keyword>
<dbReference type="STRING" id="35760.BCHO_0547"/>
<dbReference type="eggNOG" id="ENOG5030T3N">
    <property type="taxonomic scope" value="Bacteria"/>
</dbReference>
<feature type="transmembrane region" description="Helical" evidence="1">
    <location>
        <begin position="95"/>
        <end position="119"/>
    </location>
</feature>
<gene>
    <name evidence="2" type="ORF">BCHO_0547</name>
</gene>
<dbReference type="Proteomes" id="UP000028995">
    <property type="component" value="Unassembled WGS sequence"/>
</dbReference>
<keyword evidence="3" id="KW-1185">Reference proteome</keyword>
<evidence type="ECO:0000313" key="3">
    <source>
        <dbReference type="Proteomes" id="UP000028995"/>
    </source>
</evidence>
<dbReference type="RefSeq" id="WP_024540304.1">
    <property type="nucleotide sequence ID" value="NZ_JGYU01000001.1"/>
</dbReference>
<feature type="transmembrane region" description="Helical" evidence="1">
    <location>
        <begin position="70"/>
        <end position="89"/>
    </location>
</feature>
<comment type="caution">
    <text evidence="2">The sequence shown here is derived from an EMBL/GenBank/DDBJ whole genome shotgun (WGS) entry which is preliminary data.</text>
</comment>
<protein>
    <submittedName>
        <fullName evidence="2">Putative NADH-ubiquinone oxidoreductase chain 6</fullName>
    </submittedName>
</protein>
<keyword evidence="1" id="KW-0812">Transmembrane</keyword>
<dbReference type="AlphaFoldDB" id="A0A087AIA0"/>